<dbReference type="AlphaFoldDB" id="A0A4Y7SML5"/>
<dbReference type="Proteomes" id="UP000298030">
    <property type="component" value="Unassembled WGS sequence"/>
</dbReference>
<protein>
    <recommendedName>
        <fullName evidence="3">BTB domain-containing protein</fullName>
    </recommendedName>
</protein>
<gene>
    <name evidence="1" type="ORF">FA13DRAFT_1740550</name>
</gene>
<dbReference type="OrthoDB" id="3265815at2759"/>
<accession>A0A4Y7SML5</accession>
<dbReference type="EMBL" id="QPFP01000084">
    <property type="protein sequence ID" value="TEB22888.1"/>
    <property type="molecule type" value="Genomic_DNA"/>
</dbReference>
<evidence type="ECO:0008006" key="3">
    <source>
        <dbReference type="Google" id="ProtNLM"/>
    </source>
</evidence>
<name>A0A4Y7SML5_COPMI</name>
<organism evidence="1 2">
    <name type="scientific">Coprinellus micaceus</name>
    <name type="common">Glistening ink-cap mushroom</name>
    <name type="synonym">Coprinus micaceus</name>
    <dbReference type="NCBI Taxonomy" id="71717"/>
    <lineage>
        <taxon>Eukaryota</taxon>
        <taxon>Fungi</taxon>
        <taxon>Dikarya</taxon>
        <taxon>Basidiomycota</taxon>
        <taxon>Agaricomycotina</taxon>
        <taxon>Agaricomycetes</taxon>
        <taxon>Agaricomycetidae</taxon>
        <taxon>Agaricales</taxon>
        <taxon>Agaricineae</taxon>
        <taxon>Psathyrellaceae</taxon>
        <taxon>Coprinellus</taxon>
    </lineage>
</organism>
<proteinExistence type="predicted"/>
<comment type="caution">
    <text evidence="1">The sequence shown here is derived from an EMBL/GenBank/DDBJ whole genome shotgun (WGS) entry which is preliminary data.</text>
</comment>
<dbReference type="STRING" id="71717.A0A4Y7SML5"/>
<evidence type="ECO:0000313" key="2">
    <source>
        <dbReference type="Proteomes" id="UP000298030"/>
    </source>
</evidence>
<sequence length="217" mass="24411">MIIVPESAAVLNIIIHTIYNSPCAQNSPKFEELIEAVDKMPLYGLTPNTIILPKSPMHDLLLAHGALRPLDIYALAAYHNIPSLAEKVSSHLLGFSLSNINDEMACRIGAPYLRRLFLLHTNRLEELKRILPKPPYIHPATEDCSFESQAKLARAWAMGATHLAWEMRPDLSIHTIKSVLESLKDKLKCTDCQAMLEKRIHEVLTRWAAVKCTISLE</sequence>
<reference evidence="1 2" key="1">
    <citation type="journal article" date="2019" name="Nat. Ecol. Evol.">
        <title>Megaphylogeny resolves global patterns of mushroom evolution.</title>
        <authorList>
            <person name="Varga T."/>
            <person name="Krizsan K."/>
            <person name="Foldi C."/>
            <person name="Dima B."/>
            <person name="Sanchez-Garcia M."/>
            <person name="Sanchez-Ramirez S."/>
            <person name="Szollosi G.J."/>
            <person name="Szarkandi J.G."/>
            <person name="Papp V."/>
            <person name="Albert L."/>
            <person name="Andreopoulos W."/>
            <person name="Angelini C."/>
            <person name="Antonin V."/>
            <person name="Barry K.W."/>
            <person name="Bougher N.L."/>
            <person name="Buchanan P."/>
            <person name="Buyck B."/>
            <person name="Bense V."/>
            <person name="Catcheside P."/>
            <person name="Chovatia M."/>
            <person name="Cooper J."/>
            <person name="Damon W."/>
            <person name="Desjardin D."/>
            <person name="Finy P."/>
            <person name="Geml J."/>
            <person name="Haridas S."/>
            <person name="Hughes K."/>
            <person name="Justo A."/>
            <person name="Karasinski D."/>
            <person name="Kautmanova I."/>
            <person name="Kiss B."/>
            <person name="Kocsube S."/>
            <person name="Kotiranta H."/>
            <person name="LaButti K.M."/>
            <person name="Lechner B.E."/>
            <person name="Liimatainen K."/>
            <person name="Lipzen A."/>
            <person name="Lukacs Z."/>
            <person name="Mihaltcheva S."/>
            <person name="Morgado L.N."/>
            <person name="Niskanen T."/>
            <person name="Noordeloos M.E."/>
            <person name="Ohm R.A."/>
            <person name="Ortiz-Santana B."/>
            <person name="Ovrebo C."/>
            <person name="Racz N."/>
            <person name="Riley R."/>
            <person name="Savchenko A."/>
            <person name="Shiryaev A."/>
            <person name="Soop K."/>
            <person name="Spirin V."/>
            <person name="Szebenyi C."/>
            <person name="Tomsovsky M."/>
            <person name="Tulloss R.E."/>
            <person name="Uehling J."/>
            <person name="Grigoriev I.V."/>
            <person name="Vagvolgyi C."/>
            <person name="Papp T."/>
            <person name="Martin F.M."/>
            <person name="Miettinen O."/>
            <person name="Hibbett D.S."/>
            <person name="Nagy L.G."/>
        </authorList>
    </citation>
    <scope>NUCLEOTIDE SEQUENCE [LARGE SCALE GENOMIC DNA]</scope>
    <source>
        <strain evidence="1 2">FP101781</strain>
    </source>
</reference>
<keyword evidence="2" id="KW-1185">Reference proteome</keyword>
<evidence type="ECO:0000313" key="1">
    <source>
        <dbReference type="EMBL" id="TEB22888.1"/>
    </source>
</evidence>